<dbReference type="InterPro" id="IPR036291">
    <property type="entry name" value="NAD(P)-bd_dom_sf"/>
</dbReference>
<protein>
    <recommendedName>
        <fullName evidence="11">3-hydroxyisobutyrate dehydrogenase</fullName>
        <shortName evidence="11">HIBADH</shortName>
        <ecNumber evidence="11">1.1.1.31</ecNumber>
    </recommendedName>
</protein>
<proteinExistence type="evidence at transcript level"/>
<reference evidence="14" key="1">
    <citation type="journal article" date="2017" name="Ticks Tick Borne Dis.">
        <title>An insight into the sialome of Hyalomma excavatum.</title>
        <authorList>
            <person name="Ribeiro J.M."/>
            <person name="Slovak M."/>
            <person name="Francischetti I.M."/>
        </authorList>
    </citation>
    <scope>NUCLEOTIDE SEQUENCE</scope>
    <source>
        <strain evidence="14">Samish</strain>
        <tissue evidence="14">Salivary glands</tissue>
    </source>
</reference>
<evidence type="ECO:0000256" key="5">
    <source>
        <dbReference type="ARBA" id="ARBA00022946"/>
    </source>
</evidence>
<comment type="similarity">
    <text evidence="3">Belongs to the HIBADH-related family. 3-hydroxyisobutyrate dehydrogenase subfamily.</text>
</comment>
<evidence type="ECO:0000256" key="2">
    <source>
        <dbReference type="ARBA" id="ARBA00005109"/>
    </source>
</evidence>
<comment type="subcellular location">
    <subcellularLocation>
        <location evidence="1">Mitochondrion</location>
    </subcellularLocation>
</comment>
<organism evidence="14">
    <name type="scientific">Hyalomma excavatum</name>
    <dbReference type="NCBI Taxonomy" id="257692"/>
    <lineage>
        <taxon>Eukaryota</taxon>
        <taxon>Metazoa</taxon>
        <taxon>Ecdysozoa</taxon>
        <taxon>Arthropoda</taxon>
        <taxon>Chelicerata</taxon>
        <taxon>Arachnida</taxon>
        <taxon>Acari</taxon>
        <taxon>Parasitiformes</taxon>
        <taxon>Ixodida</taxon>
        <taxon>Ixodoidea</taxon>
        <taxon>Ixodidae</taxon>
        <taxon>Hyalomminae</taxon>
        <taxon>Hyalomma</taxon>
    </lineage>
</organism>
<evidence type="ECO:0000259" key="12">
    <source>
        <dbReference type="Pfam" id="PF03446"/>
    </source>
</evidence>
<dbReference type="NCBIfam" id="TIGR01692">
    <property type="entry name" value="HIBADH"/>
    <property type="match status" value="1"/>
</dbReference>
<dbReference type="GO" id="GO:0008442">
    <property type="term" value="F:3-hydroxyisobutyrate dehydrogenase activity"/>
    <property type="evidence" value="ECO:0007669"/>
    <property type="project" value="UniProtKB-EC"/>
</dbReference>
<dbReference type="InterPro" id="IPR006115">
    <property type="entry name" value="6PGDH_NADP-bd"/>
</dbReference>
<dbReference type="InterPro" id="IPR008927">
    <property type="entry name" value="6-PGluconate_DH-like_C_sf"/>
</dbReference>
<dbReference type="SUPFAM" id="SSF51735">
    <property type="entry name" value="NAD(P)-binding Rossmann-fold domains"/>
    <property type="match status" value="1"/>
</dbReference>
<dbReference type="Gene3D" id="3.40.50.720">
    <property type="entry name" value="NAD(P)-binding Rossmann-like Domain"/>
    <property type="match status" value="1"/>
</dbReference>
<comment type="catalytic activity">
    <reaction evidence="9 11">
        <text>3-hydroxy-2-methylpropanoate + NAD(+) = 2-methyl-3-oxopropanoate + NADH + H(+)</text>
        <dbReference type="Rhea" id="RHEA:17681"/>
        <dbReference type="ChEBI" id="CHEBI:11805"/>
        <dbReference type="ChEBI" id="CHEBI:15378"/>
        <dbReference type="ChEBI" id="CHEBI:57540"/>
        <dbReference type="ChEBI" id="CHEBI:57700"/>
        <dbReference type="ChEBI" id="CHEBI:57945"/>
        <dbReference type="EC" id="1.1.1.31"/>
    </reaction>
</comment>
<evidence type="ECO:0000256" key="1">
    <source>
        <dbReference type="ARBA" id="ARBA00004173"/>
    </source>
</evidence>
<dbReference type="GO" id="GO:0051287">
    <property type="term" value="F:NAD binding"/>
    <property type="evidence" value="ECO:0007669"/>
    <property type="project" value="InterPro"/>
</dbReference>
<dbReference type="PROSITE" id="PS00895">
    <property type="entry name" value="3_HYDROXYISOBUT_DH"/>
    <property type="match status" value="1"/>
</dbReference>
<evidence type="ECO:0000313" key="14">
    <source>
        <dbReference type="EMBL" id="JAP64767.1"/>
    </source>
</evidence>
<name>A0A131XDX9_9ACAR</name>
<dbReference type="EC" id="1.1.1.31" evidence="11"/>
<feature type="domain" description="3-hydroxyisobutyrate dehydrogenase-like NAD-binding" evidence="13">
    <location>
        <begin position="199"/>
        <end position="326"/>
    </location>
</feature>
<keyword evidence="7 11" id="KW-0520">NAD</keyword>
<dbReference type="AlphaFoldDB" id="A0A131XDX9"/>
<feature type="domain" description="6-phosphogluconate dehydrogenase NADP-binding" evidence="12">
    <location>
        <begin position="38"/>
        <end position="196"/>
    </location>
</feature>
<feature type="active site" evidence="10">
    <location>
        <position position="205"/>
    </location>
</feature>
<dbReference type="GO" id="GO:0006574">
    <property type="term" value="P:L-valine catabolic process"/>
    <property type="evidence" value="ECO:0007669"/>
    <property type="project" value="UniProtKB-UniPathway"/>
</dbReference>
<dbReference type="PANTHER" id="PTHR22981">
    <property type="entry name" value="3-HYDROXYISOBUTYRATE DEHYDROGENASE-RELATED"/>
    <property type="match status" value="1"/>
</dbReference>
<sequence length="332" mass="34756">MAPTVLAVCGRTFSKLLNHGHRNLAASMSKRAVSQVPLGFVGLGNMGKNMARNLLSKGHRLVVYDVYPEAMEAMAKQGAITAQSPAELGEQCDRIITMLPSSPHVKEVYAGKKGILSTVKTGSLLIDSSTIDPSVSQEMAKLAEAKGASFIDAPVSGGVPAAEAGTLTFMVGGNESELRAAQEILLCMGKNVIYCGGIGCGEAAKICNNMMLAISMIGTSETMILGKQLGLDPKVLNQILNVSSGKTWPSEVYSPVPGLMPNAPSSNNYEGGFGAALMTKDLGLAQNAATQTGCPTPLGSLAHQIFRLVLNHGLGKKDFSVIYQLLQGSMTK</sequence>
<dbReference type="InterPro" id="IPR015815">
    <property type="entry name" value="HIBADH-related"/>
</dbReference>
<accession>A0A131XDX9</accession>
<dbReference type="PIRSF" id="PIRSF000103">
    <property type="entry name" value="HIBADH"/>
    <property type="match status" value="1"/>
</dbReference>
<evidence type="ECO:0000256" key="6">
    <source>
        <dbReference type="ARBA" id="ARBA00023002"/>
    </source>
</evidence>
<evidence type="ECO:0000259" key="13">
    <source>
        <dbReference type="Pfam" id="PF14833"/>
    </source>
</evidence>
<keyword evidence="6 11" id="KW-0560">Oxidoreductase</keyword>
<keyword evidence="8" id="KW-0496">Mitochondrion</keyword>
<dbReference type="InterPro" id="IPR013328">
    <property type="entry name" value="6PGD_dom2"/>
</dbReference>
<dbReference type="InterPro" id="IPR029154">
    <property type="entry name" value="HIBADH-like_NADP-bd"/>
</dbReference>
<dbReference type="SUPFAM" id="SSF48179">
    <property type="entry name" value="6-phosphogluconate dehydrogenase C-terminal domain-like"/>
    <property type="match status" value="1"/>
</dbReference>
<evidence type="ECO:0000256" key="10">
    <source>
        <dbReference type="PIRSR" id="PIRSR000103-1"/>
    </source>
</evidence>
<dbReference type="Gene3D" id="1.10.1040.10">
    <property type="entry name" value="N-(1-d-carboxylethyl)-l-norvaline Dehydrogenase, domain 2"/>
    <property type="match status" value="1"/>
</dbReference>
<evidence type="ECO:0000256" key="7">
    <source>
        <dbReference type="ARBA" id="ARBA00023027"/>
    </source>
</evidence>
<evidence type="ECO:0000256" key="3">
    <source>
        <dbReference type="ARBA" id="ARBA00006013"/>
    </source>
</evidence>
<evidence type="ECO:0000256" key="11">
    <source>
        <dbReference type="RuleBase" id="RU910714"/>
    </source>
</evidence>
<keyword evidence="5" id="KW-0809">Transit peptide</keyword>
<dbReference type="InterPro" id="IPR011548">
    <property type="entry name" value="HIBADH"/>
</dbReference>
<dbReference type="FunFam" id="1.10.1040.10:FF:000006">
    <property type="entry name" value="3-hydroxyisobutyrate dehydrogenase"/>
    <property type="match status" value="1"/>
</dbReference>
<dbReference type="UniPathway" id="UPA00362"/>
<dbReference type="FunFam" id="3.40.50.720:FF:000119">
    <property type="entry name" value="3-hydroxyisobutyrate dehydrogenase"/>
    <property type="match status" value="1"/>
</dbReference>
<comment type="pathway">
    <text evidence="2 11">Amino-acid degradation; L-valine degradation.</text>
</comment>
<dbReference type="Pfam" id="PF14833">
    <property type="entry name" value="NAD_binding_11"/>
    <property type="match status" value="1"/>
</dbReference>
<dbReference type="Pfam" id="PF03446">
    <property type="entry name" value="NAD_binding_2"/>
    <property type="match status" value="1"/>
</dbReference>
<evidence type="ECO:0000256" key="8">
    <source>
        <dbReference type="ARBA" id="ARBA00023128"/>
    </source>
</evidence>
<evidence type="ECO:0000256" key="9">
    <source>
        <dbReference type="ARBA" id="ARBA00049197"/>
    </source>
</evidence>
<dbReference type="EMBL" id="GEFH01003814">
    <property type="protein sequence ID" value="JAP64767.1"/>
    <property type="molecule type" value="mRNA"/>
</dbReference>
<keyword evidence="4 11" id="KW-0101">Branched-chain amino acid catabolism</keyword>
<evidence type="ECO:0000256" key="4">
    <source>
        <dbReference type="ARBA" id="ARBA00022456"/>
    </source>
</evidence>
<dbReference type="GO" id="GO:0005739">
    <property type="term" value="C:mitochondrion"/>
    <property type="evidence" value="ECO:0007669"/>
    <property type="project" value="UniProtKB-SubCell"/>
</dbReference>
<dbReference type="PANTHER" id="PTHR22981:SF7">
    <property type="entry name" value="3-HYDROXYISOBUTYRATE DEHYDROGENASE, MITOCHONDRIAL"/>
    <property type="match status" value="1"/>
</dbReference>
<dbReference type="InterPro" id="IPR002204">
    <property type="entry name" value="3-OH-isobutyrate_DH-rel_CS"/>
</dbReference>
<dbReference type="GO" id="GO:0050661">
    <property type="term" value="F:NADP binding"/>
    <property type="evidence" value="ECO:0007669"/>
    <property type="project" value="InterPro"/>
</dbReference>